<proteinExistence type="predicted"/>
<feature type="signal peptide" evidence="6">
    <location>
        <begin position="1"/>
        <end position="18"/>
    </location>
</feature>
<evidence type="ECO:0000256" key="5">
    <source>
        <dbReference type="SAM" id="Phobius"/>
    </source>
</evidence>
<reference evidence="7 8" key="1">
    <citation type="submission" date="2024-02" db="EMBL/GenBank/DDBJ databases">
        <authorList>
            <person name="Chen Y."/>
            <person name="Shah S."/>
            <person name="Dougan E. K."/>
            <person name="Thang M."/>
            <person name="Chan C."/>
        </authorList>
    </citation>
    <scope>NUCLEOTIDE SEQUENCE [LARGE SCALE GENOMIC DNA]</scope>
</reference>
<keyword evidence="1" id="KW-0677">Repeat</keyword>
<evidence type="ECO:0000256" key="4">
    <source>
        <dbReference type="SAM" id="MobiDB-lite"/>
    </source>
</evidence>
<evidence type="ECO:0000256" key="2">
    <source>
        <dbReference type="ARBA" id="ARBA00023043"/>
    </source>
</evidence>
<evidence type="ECO:0000256" key="1">
    <source>
        <dbReference type="ARBA" id="ARBA00022737"/>
    </source>
</evidence>
<keyword evidence="2 3" id="KW-0040">ANK repeat</keyword>
<keyword evidence="5" id="KW-1133">Transmembrane helix</keyword>
<feature type="transmembrane region" description="Helical" evidence="5">
    <location>
        <begin position="683"/>
        <end position="705"/>
    </location>
</feature>
<feature type="transmembrane region" description="Helical" evidence="5">
    <location>
        <begin position="518"/>
        <end position="536"/>
    </location>
</feature>
<feature type="transmembrane region" description="Helical" evidence="5">
    <location>
        <begin position="758"/>
        <end position="777"/>
    </location>
</feature>
<dbReference type="Proteomes" id="UP001642484">
    <property type="component" value="Unassembled WGS sequence"/>
</dbReference>
<evidence type="ECO:0000256" key="3">
    <source>
        <dbReference type="PROSITE-ProRule" id="PRU00023"/>
    </source>
</evidence>
<feature type="transmembrane region" description="Helical" evidence="5">
    <location>
        <begin position="588"/>
        <end position="610"/>
    </location>
</feature>
<accession>A0ABP0QQD7</accession>
<protein>
    <submittedName>
        <fullName evidence="7">Uncharacterized protein</fullName>
    </submittedName>
</protein>
<dbReference type="InterPro" id="IPR050776">
    <property type="entry name" value="Ank_Repeat/CDKN_Inhibitor"/>
</dbReference>
<feature type="transmembrane region" description="Helical" evidence="5">
    <location>
        <begin position="630"/>
        <end position="652"/>
    </location>
</feature>
<feature type="repeat" description="ANK" evidence="3">
    <location>
        <begin position="173"/>
        <end position="206"/>
    </location>
</feature>
<sequence length="873" mass="96463">MILALTLLFCNIGTLCLSLRVYWETGEAFGHVQGKSEAEICDHLTRGTADETVLTTRSIFSLASAAFEEGDGRNGIAVLRCLVGLNISLNVRNAEAETLLFPAIRSENVDAVAFLIKSGVAVTLRSDKQESPAEKAIVQGCGRCLEKLLDVGVNPNETSPAKCRQKYKVTCKTGWTLVHYATAFGGDGTFLKILKDHHADFNARDAHRLSPVHWAVLRQKIQALSKLGHFGASFDVSDKQGYTPAHLVCNFLKNKPESVRYLEIIKRSGGRLNATDQHKQTPAHICARKGASHLLKFLYENTKESFEVVDSNGKTPEALATGAAGLFLANAKAAQEKKRAEEEKTRAEEEKKRAEEEKDKAENATAEIKRIARQERVLVEKCKNLSMDVDQLFDCANNTAIKVPQGFMLAGEKFCPHGNLSCAVLCPNAWACPNHSVAFINDAIETKENQCKEGYDEKSEGCSRCAASYGRQREDPFQCKKCRKPWLQWLAYVAKPTGIYAVSLWTAQKVEKGRLGSLLKIWLAFGVVVASILPSITSSHRVEAVHAHFAEFAKDSVETGGETASMATLISGPSYDCLLGGESASMTAWLGLSCAPMLVLWVLTVLWVLVQSMQLQETEMQMQRLMEGALKTSIVIINCFLPDVVAALMRFFPCMHFQYPERSHRYLQFDVTTKCHDVIPQRIGAILSAFSLGALLGPVYWLMVVQKSKEWPNRKLTLGFLISGYKEKVCWWEATVLVRKCAVAVVIATFSATYSPMLYLSNLLMVVGTALACHAFVQPYNDKFLNKLEFGTLMASFVAVFCTCLLKLESLDWAADRAVTIPALVVLFVAVTVPSVGLMVLYVKELVISSPMVAWTMMVCAARHRFTNEDDGL</sequence>
<keyword evidence="8" id="KW-1185">Reference proteome</keyword>
<dbReference type="Gene3D" id="1.25.40.20">
    <property type="entry name" value="Ankyrin repeat-containing domain"/>
    <property type="match status" value="1"/>
</dbReference>
<dbReference type="PANTHER" id="PTHR24201">
    <property type="entry name" value="ANK_REP_REGION DOMAIN-CONTAINING PROTEIN"/>
    <property type="match status" value="1"/>
</dbReference>
<evidence type="ECO:0000313" key="8">
    <source>
        <dbReference type="Proteomes" id="UP001642484"/>
    </source>
</evidence>
<feature type="transmembrane region" description="Helical" evidence="5">
    <location>
        <begin position="486"/>
        <end position="506"/>
    </location>
</feature>
<dbReference type="EMBL" id="CAXAMN010024862">
    <property type="protein sequence ID" value="CAK9090498.1"/>
    <property type="molecule type" value="Genomic_DNA"/>
</dbReference>
<keyword evidence="5" id="KW-0812">Transmembrane</keyword>
<dbReference type="SMART" id="SM00248">
    <property type="entry name" value="ANK"/>
    <property type="match status" value="6"/>
</dbReference>
<dbReference type="InterPro" id="IPR002110">
    <property type="entry name" value="Ankyrin_rpt"/>
</dbReference>
<evidence type="ECO:0000256" key="6">
    <source>
        <dbReference type="SAM" id="SignalP"/>
    </source>
</evidence>
<dbReference type="PROSITE" id="PS50088">
    <property type="entry name" value="ANK_REPEAT"/>
    <property type="match status" value="1"/>
</dbReference>
<gene>
    <name evidence="7" type="ORF">CCMP2556_LOCUS43487</name>
</gene>
<feature type="region of interest" description="Disordered" evidence="4">
    <location>
        <begin position="337"/>
        <end position="363"/>
    </location>
</feature>
<comment type="caution">
    <text evidence="7">The sequence shown here is derived from an EMBL/GenBank/DDBJ whole genome shotgun (WGS) entry which is preliminary data.</text>
</comment>
<keyword evidence="6" id="KW-0732">Signal</keyword>
<evidence type="ECO:0000313" key="7">
    <source>
        <dbReference type="EMBL" id="CAK9090498.1"/>
    </source>
</evidence>
<keyword evidence="5" id="KW-0472">Membrane</keyword>
<name>A0ABP0QQD7_9DINO</name>
<dbReference type="SUPFAM" id="SSF48403">
    <property type="entry name" value="Ankyrin repeat"/>
    <property type="match status" value="1"/>
</dbReference>
<feature type="chain" id="PRO_5045351751" evidence="6">
    <location>
        <begin position="19"/>
        <end position="873"/>
    </location>
</feature>
<feature type="transmembrane region" description="Helical" evidence="5">
    <location>
        <begin position="820"/>
        <end position="843"/>
    </location>
</feature>
<dbReference type="InterPro" id="IPR036770">
    <property type="entry name" value="Ankyrin_rpt-contain_sf"/>
</dbReference>
<feature type="transmembrane region" description="Helical" evidence="5">
    <location>
        <begin position="789"/>
        <end position="808"/>
    </location>
</feature>
<organism evidence="7 8">
    <name type="scientific">Durusdinium trenchii</name>
    <dbReference type="NCBI Taxonomy" id="1381693"/>
    <lineage>
        <taxon>Eukaryota</taxon>
        <taxon>Sar</taxon>
        <taxon>Alveolata</taxon>
        <taxon>Dinophyceae</taxon>
        <taxon>Suessiales</taxon>
        <taxon>Symbiodiniaceae</taxon>
        <taxon>Durusdinium</taxon>
    </lineage>
</organism>